<gene>
    <name evidence="3" type="ORF">V6N11_016004</name>
</gene>
<organism evidence="3 4">
    <name type="scientific">Hibiscus sabdariffa</name>
    <name type="common">roselle</name>
    <dbReference type="NCBI Taxonomy" id="183260"/>
    <lineage>
        <taxon>Eukaryota</taxon>
        <taxon>Viridiplantae</taxon>
        <taxon>Streptophyta</taxon>
        <taxon>Embryophyta</taxon>
        <taxon>Tracheophyta</taxon>
        <taxon>Spermatophyta</taxon>
        <taxon>Magnoliopsida</taxon>
        <taxon>eudicotyledons</taxon>
        <taxon>Gunneridae</taxon>
        <taxon>Pentapetalae</taxon>
        <taxon>rosids</taxon>
        <taxon>malvids</taxon>
        <taxon>Malvales</taxon>
        <taxon>Malvaceae</taxon>
        <taxon>Malvoideae</taxon>
        <taxon>Hibiscus</taxon>
    </lineage>
</organism>
<dbReference type="InterPro" id="IPR012337">
    <property type="entry name" value="RNaseH-like_sf"/>
</dbReference>
<comment type="caution">
    <text evidence="3">The sequence shown here is derived from an EMBL/GenBank/DDBJ whole genome shotgun (WGS) entry which is preliminary data.</text>
</comment>
<keyword evidence="4" id="KW-1185">Reference proteome</keyword>
<feature type="domain" description="Integrase catalytic" evidence="2">
    <location>
        <begin position="48"/>
        <end position="212"/>
    </location>
</feature>
<dbReference type="EMBL" id="JBBPBN010000004">
    <property type="protein sequence ID" value="KAK9040868.1"/>
    <property type="molecule type" value="Genomic_DNA"/>
</dbReference>
<dbReference type="SUPFAM" id="SSF53098">
    <property type="entry name" value="Ribonuclease H-like"/>
    <property type="match status" value="1"/>
</dbReference>
<evidence type="ECO:0000313" key="4">
    <source>
        <dbReference type="Proteomes" id="UP001396334"/>
    </source>
</evidence>
<proteinExistence type="predicted"/>
<evidence type="ECO:0000256" key="1">
    <source>
        <dbReference type="SAM" id="MobiDB-lite"/>
    </source>
</evidence>
<dbReference type="InterPro" id="IPR001584">
    <property type="entry name" value="Integrase_cat-core"/>
</dbReference>
<dbReference type="InterPro" id="IPR036397">
    <property type="entry name" value="RNaseH_sf"/>
</dbReference>
<protein>
    <recommendedName>
        <fullName evidence="2">Integrase catalytic domain-containing protein</fullName>
    </recommendedName>
</protein>
<dbReference type="PROSITE" id="PS50994">
    <property type="entry name" value="INTEGRASE"/>
    <property type="match status" value="1"/>
</dbReference>
<dbReference type="Gene3D" id="3.30.420.10">
    <property type="entry name" value="Ribonuclease H-like superfamily/Ribonuclease H"/>
    <property type="match status" value="1"/>
</dbReference>
<feature type="region of interest" description="Disordered" evidence="1">
    <location>
        <begin position="217"/>
        <end position="237"/>
    </location>
</feature>
<dbReference type="PANTHER" id="PTHR45835">
    <property type="entry name" value="YALI0A06105P"/>
    <property type="match status" value="1"/>
</dbReference>
<evidence type="ECO:0000259" key="2">
    <source>
        <dbReference type="PROSITE" id="PS50994"/>
    </source>
</evidence>
<reference evidence="3 4" key="1">
    <citation type="journal article" date="2024" name="G3 (Bethesda)">
        <title>Genome assembly of Hibiscus sabdariffa L. provides insights into metabolisms of medicinal natural products.</title>
        <authorList>
            <person name="Kim T."/>
        </authorList>
    </citation>
    <scope>NUCLEOTIDE SEQUENCE [LARGE SCALE GENOMIC DNA]</scope>
    <source>
        <strain evidence="3">TK-2024</strain>
        <tissue evidence="3">Old leaves</tissue>
    </source>
</reference>
<dbReference type="Proteomes" id="UP001396334">
    <property type="component" value="Unassembled WGS sequence"/>
</dbReference>
<evidence type="ECO:0000313" key="3">
    <source>
        <dbReference type="EMBL" id="KAK9040868.1"/>
    </source>
</evidence>
<dbReference type="PANTHER" id="PTHR45835:SF99">
    <property type="entry name" value="CHROMO DOMAIN-CONTAINING PROTEIN-RELATED"/>
    <property type="match status" value="1"/>
</dbReference>
<name>A0ABR2TUK9_9ROSI</name>
<accession>A0ABR2TUK9</accession>
<sequence>MSFFVFKGRSILALLVTYEHNSYTSCMTLLKGDIQRIKAEKIPYPGLLQPLPIPTQAWQCITMDFIEGLPCSMKYNCILMIIDKFTKYVHFISLAHPFTVLEVAKQYLDQVYKLHGPPQIAISDRDRTFTSLFWKELFKQLGTSTLFSTAHHSQTDGQTEKLNQCLEQYLRGLCFQKPRDWAKWLPHAEFWYNTNYHTALKLTPFEALYGYKPTIPSAPTDSSSSECPATITTSKPA</sequence>